<organism evidence="6 7">
    <name type="scientific">Calothrix parasitica NIES-267</name>
    <dbReference type="NCBI Taxonomy" id="1973488"/>
    <lineage>
        <taxon>Bacteria</taxon>
        <taxon>Bacillati</taxon>
        <taxon>Cyanobacteriota</taxon>
        <taxon>Cyanophyceae</taxon>
        <taxon>Nostocales</taxon>
        <taxon>Calotrichaceae</taxon>
        <taxon>Calothrix</taxon>
    </lineage>
</organism>
<feature type="coiled-coil region" evidence="3">
    <location>
        <begin position="120"/>
        <end position="223"/>
    </location>
</feature>
<accession>A0A1Z4LNN8</accession>
<dbReference type="Gene3D" id="2.40.420.20">
    <property type="match status" value="1"/>
</dbReference>
<dbReference type="Gene3D" id="2.40.50.100">
    <property type="match status" value="1"/>
</dbReference>
<gene>
    <name evidence="6" type="ORF">NIES267_23370</name>
</gene>
<evidence type="ECO:0000313" key="6">
    <source>
        <dbReference type="EMBL" id="BAY82852.1"/>
    </source>
</evidence>
<dbReference type="EMBL" id="AP018227">
    <property type="protein sequence ID" value="BAY82852.1"/>
    <property type="molecule type" value="Genomic_DNA"/>
</dbReference>
<proteinExistence type="predicted"/>
<dbReference type="GO" id="GO:0030313">
    <property type="term" value="C:cell envelope"/>
    <property type="evidence" value="ECO:0007669"/>
    <property type="project" value="UniProtKB-SubCell"/>
</dbReference>
<evidence type="ECO:0000256" key="2">
    <source>
        <dbReference type="ARBA" id="ARBA00023054"/>
    </source>
</evidence>
<evidence type="ECO:0000256" key="1">
    <source>
        <dbReference type="ARBA" id="ARBA00004196"/>
    </source>
</evidence>
<dbReference type="InterPro" id="IPR050465">
    <property type="entry name" value="UPF0194_transport"/>
</dbReference>
<dbReference type="Pfam" id="PF25967">
    <property type="entry name" value="RND-MFP_C"/>
    <property type="match status" value="1"/>
</dbReference>
<feature type="transmembrane region" description="Helical" evidence="4">
    <location>
        <begin position="15"/>
        <end position="35"/>
    </location>
</feature>
<evidence type="ECO:0000256" key="3">
    <source>
        <dbReference type="SAM" id="Coils"/>
    </source>
</evidence>
<dbReference type="OrthoDB" id="526337at2"/>
<reference evidence="6 7" key="1">
    <citation type="submission" date="2017-06" db="EMBL/GenBank/DDBJ databases">
        <title>Genome sequencing of cyanobaciteial culture collection at National Institute for Environmental Studies (NIES).</title>
        <authorList>
            <person name="Hirose Y."/>
            <person name="Shimura Y."/>
            <person name="Fujisawa T."/>
            <person name="Nakamura Y."/>
            <person name="Kawachi M."/>
        </authorList>
    </citation>
    <scope>NUCLEOTIDE SEQUENCE [LARGE SCALE GENOMIC DNA]</scope>
    <source>
        <strain evidence="6 7">NIES-267</strain>
    </source>
</reference>
<dbReference type="Gene3D" id="2.40.30.170">
    <property type="match status" value="1"/>
</dbReference>
<dbReference type="PANTHER" id="PTHR32347">
    <property type="entry name" value="EFFLUX SYSTEM COMPONENT YKNX-RELATED"/>
    <property type="match status" value="1"/>
</dbReference>
<comment type="subcellular location">
    <subcellularLocation>
        <location evidence="1">Cell envelope</location>
    </subcellularLocation>
</comment>
<dbReference type="Proteomes" id="UP000218418">
    <property type="component" value="Chromosome"/>
</dbReference>
<keyword evidence="4" id="KW-0812">Transmembrane</keyword>
<keyword evidence="7" id="KW-1185">Reference proteome</keyword>
<name>A0A1Z4LNN8_9CYAN</name>
<evidence type="ECO:0000256" key="4">
    <source>
        <dbReference type="SAM" id="Phobius"/>
    </source>
</evidence>
<sequence length="562" mass="62308">MEKSVEGKKRFKIGIKWLICSAILTVMGAGGWLFFLSNQNQSSSAVALPVVPVKQGDVEVTVSESGTLELGAQQEIKSPTSVVVEQVLVKIGDRVKKGDKLIILRNNEGQKNLADQDLQIKSKQLALARSQERVVEARDKLANAEQELRQPIKKIDIENQQLKIARAREKVREIQQRIVTSAQQLEQLKKRQQIDNHKQQLALKRTQEKVLEAKRRLVGEQNKLKNQQVLASKGFIAGDELQAQQEAVRVAESGLKDSELEVRNQILELQGKQIEQRRETQEQRQNVLATQSELQEAILAIENETAELKRMQLEQKRATPEQEKLLSARSELREAISTLRNEKTELQRLKVERNSVTEQLQNNIVTAPINAKILDIKVKNGNGLETGKVLLILGNPQKELVKLQLVTLEAGKVKVDQPVRIKTIGPSAKTFSGKIKNIHPIALSGNGDAATSGDSGQAKVPATIELDKPTDLIPGSQVSVEIIVQQREKVVAVNTEAIQGDDNKPFVWMKDAQNRAIKRTVTLGLEGANKVEVKSGLKPGDKIIVPFADVTLETGTLINIAD</sequence>
<evidence type="ECO:0000259" key="5">
    <source>
        <dbReference type="Pfam" id="PF25967"/>
    </source>
</evidence>
<dbReference type="AlphaFoldDB" id="A0A1Z4LNN8"/>
<evidence type="ECO:0000313" key="7">
    <source>
        <dbReference type="Proteomes" id="UP000218418"/>
    </source>
</evidence>
<keyword evidence="2 3" id="KW-0175">Coiled coil</keyword>
<protein>
    <recommendedName>
        <fullName evidence="5">Multidrug resistance protein MdtA-like C-terminal permuted SH3 domain-containing protein</fullName>
    </recommendedName>
</protein>
<dbReference type="InterPro" id="IPR058627">
    <property type="entry name" value="MdtA-like_C"/>
</dbReference>
<feature type="domain" description="Multidrug resistance protein MdtA-like C-terminal permuted SH3" evidence="5">
    <location>
        <begin position="493"/>
        <end position="545"/>
    </location>
</feature>
<keyword evidence="4" id="KW-1133">Transmembrane helix</keyword>
<feature type="coiled-coil region" evidence="3">
    <location>
        <begin position="264"/>
        <end position="359"/>
    </location>
</feature>
<keyword evidence="4" id="KW-0472">Membrane</keyword>